<protein>
    <submittedName>
        <fullName evidence="1">Ester cyclase</fullName>
    </submittedName>
</protein>
<gene>
    <name evidence="1" type="ORF">C0Z20_16310</name>
</gene>
<reference evidence="1 2" key="1">
    <citation type="submission" date="2018-01" db="EMBL/GenBank/DDBJ databases">
        <title>Whole genome analyses suggest that Burkholderia sensu lato contains two further novel genera in the rhizoxinica-symbiotica group Mycetohabitans gen. nov., and Trinickia gen. nov.: implications for the evolution of diazotrophy and nodulation in the Burkholderiaceae.</title>
        <authorList>
            <person name="Estrada-de los Santos P."/>
            <person name="Palmer M."/>
            <person name="Chavez-Ramirez B."/>
            <person name="Beukes C."/>
            <person name="Steenkamp E.T."/>
            <person name="Hirsch A.M."/>
            <person name="Manyaka P."/>
            <person name="Maluk M."/>
            <person name="Lafos M."/>
            <person name="Crook M."/>
            <person name="Gross E."/>
            <person name="Simon M.F."/>
            <person name="Bueno dos Reis Junior F."/>
            <person name="Poole P.S."/>
            <person name="Venter S.N."/>
            <person name="James E.K."/>
        </authorList>
    </citation>
    <scope>NUCLEOTIDE SEQUENCE [LARGE SCALE GENOMIC DNA]</scope>
    <source>
        <strain evidence="1 2">JPY 581</strain>
    </source>
</reference>
<name>A0A2N7X2A6_9BURK</name>
<organism evidence="1 2">
    <name type="scientific">Trinickia symbiotica</name>
    <dbReference type="NCBI Taxonomy" id="863227"/>
    <lineage>
        <taxon>Bacteria</taxon>
        <taxon>Pseudomonadati</taxon>
        <taxon>Pseudomonadota</taxon>
        <taxon>Betaproteobacteria</taxon>
        <taxon>Burkholderiales</taxon>
        <taxon>Burkholderiaceae</taxon>
        <taxon>Trinickia</taxon>
    </lineage>
</organism>
<sequence length="128" mass="14818">MSEQNLSNVYRNYIDCLNRRDWSALGQFVDDDVIHNGRQIGLSGYREMLERDVRDIPDLRFIIELLVVEPPVVASRLAFDCSPTHRFLGLDIGGKRISFTENVFYAFRDRKIARVWSVIDKAAIEAQL</sequence>
<dbReference type="InterPro" id="IPR009959">
    <property type="entry name" value="Cyclase_SnoaL-like"/>
</dbReference>
<dbReference type="OrthoDB" id="9810441at2"/>
<evidence type="ECO:0000313" key="1">
    <source>
        <dbReference type="EMBL" id="PMS35883.1"/>
    </source>
</evidence>
<dbReference type="PANTHER" id="PTHR38436:SF1">
    <property type="entry name" value="ESTER CYCLASE"/>
    <property type="match status" value="1"/>
</dbReference>
<dbReference type="RefSeq" id="WP_018443889.1">
    <property type="nucleotide sequence ID" value="NZ_KB890218.1"/>
</dbReference>
<dbReference type="AlphaFoldDB" id="A0A2N7X2A6"/>
<dbReference type="Pfam" id="PF07366">
    <property type="entry name" value="SnoaL"/>
    <property type="match status" value="1"/>
</dbReference>
<accession>A0A2N7X2A6</accession>
<proteinExistence type="predicted"/>
<dbReference type="STRING" id="863227.GCA_000373005_05279"/>
<comment type="caution">
    <text evidence="1">The sequence shown here is derived from an EMBL/GenBank/DDBJ whole genome shotgun (WGS) entry which is preliminary data.</text>
</comment>
<evidence type="ECO:0000313" key="2">
    <source>
        <dbReference type="Proteomes" id="UP000235777"/>
    </source>
</evidence>
<dbReference type="EMBL" id="PNYC01000009">
    <property type="protein sequence ID" value="PMS35883.1"/>
    <property type="molecule type" value="Genomic_DNA"/>
</dbReference>
<dbReference type="Gene3D" id="3.10.450.50">
    <property type="match status" value="1"/>
</dbReference>
<dbReference type="PANTHER" id="PTHR38436">
    <property type="entry name" value="POLYKETIDE CYCLASE SNOAL-LIKE DOMAIN"/>
    <property type="match status" value="1"/>
</dbReference>
<dbReference type="InterPro" id="IPR032710">
    <property type="entry name" value="NTF2-like_dom_sf"/>
</dbReference>
<keyword evidence="2" id="KW-1185">Reference proteome</keyword>
<dbReference type="Proteomes" id="UP000235777">
    <property type="component" value="Unassembled WGS sequence"/>
</dbReference>
<dbReference type="SUPFAM" id="SSF54427">
    <property type="entry name" value="NTF2-like"/>
    <property type="match status" value="1"/>
</dbReference>
<dbReference type="GO" id="GO:0030638">
    <property type="term" value="P:polyketide metabolic process"/>
    <property type="evidence" value="ECO:0007669"/>
    <property type="project" value="InterPro"/>
</dbReference>